<evidence type="ECO:0000313" key="3">
    <source>
        <dbReference type="Proteomes" id="UP000485058"/>
    </source>
</evidence>
<name>A0A6A0A425_HAELA</name>
<evidence type="ECO:0000256" key="1">
    <source>
        <dbReference type="SAM" id="MobiDB-lite"/>
    </source>
</evidence>
<dbReference type="EMBL" id="BLLF01003403">
    <property type="protein sequence ID" value="GFH27244.1"/>
    <property type="molecule type" value="Genomic_DNA"/>
</dbReference>
<feature type="non-terminal residue" evidence="2">
    <location>
        <position position="72"/>
    </location>
</feature>
<dbReference type="Proteomes" id="UP000485058">
    <property type="component" value="Unassembled WGS sequence"/>
</dbReference>
<feature type="compositionally biased region" description="Basic residues" evidence="1">
    <location>
        <begin position="63"/>
        <end position="72"/>
    </location>
</feature>
<dbReference type="AlphaFoldDB" id="A0A6A0A425"/>
<organism evidence="2 3">
    <name type="scientific">Haematococcus lacustris</name>
    <name type="common">Green alga</name>
    <name type="synonym">Haematococcus pluvialis</name>
    <dbReference type="NCBI Taxonomy" id="44745"/>
    <lineage>
        <taxon>Eukaryota</taxon>
        <taxon>Viridiplantae</taxon>
        <taxon>Chlorophyta</taxon>
        <taxon>core chlorophytes</taxon>
        <taxon>Chlorophyceae</taxon>
        <taxon>CS clade</taxon>
        <taxon>Chlamydomonadales</taxon>
        <taxon>Haematococcaceae</taxon>
        <taxon>Haematococcus</taxon>
    </lineage>
</organism>
<feature type="non-terminal residue" evidence="2">
    <location>
        <position position="1"/>
    </location>
</feature>
<comment type="caution">
    <text evidence="2">The sequence shown here is derived from an EMBL/GenBank/DDBJ whole genome shotgun (WGS) entry which is preliminary data.</text>
</comment>
<evidence type="ECO:0000313" key="2">
    <source>
        <dbReference type="EMBL" id="GFH27244.1"/>
    </source>
</evidence>
<gene>
    <name evidence="2" type="ORF">HaLaN_25537</name>
</gene>
<sequence length="72" mass="7423">MQCLPVVHGRRAGVGPGAAAIPGRACAGHLHPGLFPAVVLQLLPDPGHAQGAGHHTTQDAYPSHRHPHVPVQ</sequence>
<proteinExistence type="predicted"/>
<accession>A0A6A0A425</accession>
<reference evidence="2 3" key="1">
    <citation type="submission" date="2020-02" db="EMBL/GenBank/DDBJ databases">
        <title>Draft genome sequence of Haematococcus lacustris strain NIES-144.</title>
        <authorList>
            <person name="Morimoto D."/>
            <person name="Nakagawa S."/>
            <person name="Yoshida T."/>
            <person name="Sawayama S."/>
        </authorList>
    </citation>
    <scope>NUCLEOTIDE SEQUENCE [LARGE SCALE GENOMIC DNA]</scope>
    <source>
        <strain evidence="2 3">NIES-144</strain>
    </source>
</reference>
<keyword evidence="3" id="KW-1185">Reference proteome</keyword>
<protein>
    <submittedName>
        <fullName evidence="2">Uncharacterized protein</fullName>
    </submittedName>
</protein>
<feature type="region of interest" description="Disordered" evidence="1">
    <location>
        <begin position="46"/>
        <end position="72"/>
    </location>
</feature>